<keyword evidence="1" id="KW-0472">Membrane</keyword>
<comment type="caution">
    <text evidence="2">The sequence shown here is derived from an EMBL/GenBank/DDBJ whole genome shotgun (WGS) entry which is preliminary data.</text>
</comment>
<protein>
    <recommendedName>
        <fullName evidence="4">Dolichyl-phosphate-mannose-protein mannosyltransferase</fullName>
    </recommendedName>
</protein>
<feature type="transmembrane region" description="Helical" evidence="1">
    <location>
        <begin position="236"/>
        <end position="256"/>
    </location>
</feature>
<sequence length="402" mass="45551">MIWQTTSMLILALVLIKVRPRDDFWKLVYWPAMGLRVAGALLMGWVYLHYLGEGDTITFHQEAFARYQQAITSPGAYFAELFTAQHPVFKAEARTELFTKILSVLYLLAGGSYWIAAAFLGVISFFCAFHLTRQLSNYFPHLRTIAIIAFLAWPSVIFWSSGILKDTLTNSALMLLGSVVITYCYRKSQPFSQLVLTFTCLLLLFYLKFYLAATAGLTLGLLAINTLLKELRISTVGRMALLAIHCIALLGMLSLLNFNLNIANFPQAIYTNYTQILDASPEHHVVFENLTPTYSGLLKASPESFFAGLFRPLLFEGSTWFLPFGLENLTLLLLTLLSIYWWRHIRMDAAGWCAIIFCSILAITLPLAAPAFGTLIRYKTAYLPFLVFVLLYTPFRRLFQKD</sequence>
<gene>
    <name evidence="2" type="ORF">C7460_101287</name>
</gene>
<organism evidence="2 3">
    <name type="scientific">Marinoscillum furvescens DSM 4134</name>
    <dbReference type="NCBI Taxonomy" id="1122208"/>
    <lineage>
        <taxon>Bacteria</taxon>
        <taxon>Pseudomonadati</taxon>
        <taxon>Bacteroidota</taxon>
        <taxon>Cytophagia</taxon>
        <taxon>Cytophagales</taxon>
        <taxon>Reichenbachiellaceae</taxon>
        <taxon>Marinoscillum</taxon>
    </lineage>
</organism>
<feature type="transmembrane region" description="Helical" evidence="1">
    <location>
        <begin position="320"/>
        <end position="342"/>
    </location>
</feature>
<dbReference type="Proteomes" id="UP000256779">
    <property type="component" value="Unassembled WGS sequence"/>
</dbReference>
<feature type="transmembrane region" description="Helical" evidence="1">
    <location>
        <begin position="30"/>
        <end position="48"/>
    </location>
</feature>
<feature type="transmembrane region" description="Helical" evidence="1">
    <location>
        <begin position="138"/>
        <end position="159"/>
    </location>
</feature>
<keyword evidence="3" id="KW-1185">Reference proteome</keyword>
<proteinExistence type="predicted"/>
<feature type="transmembrane region" description="Helical" evidence="1">
    <location>
        <begin position="104"/>
        <end position="132"/>
    </location>
</feature>
<accession>A0A3D9LGJ3</accession>
<feature type="transmembrane region" description="Helical" evidence="1">
    <location>
        <begin position="381"/>
        <end position="399"/>
    </location>
</feature>
<reference evidence="2 3" key="1">
    <citation type="submission" date="2018-07" db="EMBL/GenBank/DDBJ databases">
        <title>Genomic Encyclopedia of Type Strains, Phase IV (KMG-IV): sequencing the most valuable type-strain genomes for metagenomic binning, comparative biology and taxonomic classification.</title>
        <authorList>
            <person name="Goeker M."/>
        </authorList>
    </citation>
    <scope>NUCLEOTIDE SEQUENCE [LARGE SCALE GENOMIC DNA]</scope>
    <source>
        <strain evidence="2 3">DSM 4134</strain>
    </source>
</reference>
<evidence type="ECO:0000256" key="1">
    <source>
        <dbReference type="SAM" id="Phobius"/>
    </source>
</evidence>
<evidence type="ECO:0008006" key="4">
    <source>
        <dbReference type="Google" id="ProtNLM"/>
    </source>
</evidence>
<name>A0A3D9LGJ3_MARFU</name>
<keyword evidence="1" id="KW-0812">Transmembrane</keyword>
<keyword evidence="1" id="KW-1133">Transmembrane helix</keyword>
<feature type="transmembrane region" description="Helical" evidence="1">
    <location>
        <begin position="349"/>
        <end position="369"/>
    </location>
</feature>
<dbReference type="AlphaFoldDB" id="A0A3D9LGJ3"/>
<evidence type="ECO:0000313" key="2">
    <source>
        <dbReference type="EMBL" id="REE05768.1"/>
    </source>
</evidence>
<dbReference type="RefSeq" id="WP_115866270.1">
    <property type="nucleotide sequence ID" value="NZ_QREG01000001.1"/>
</dbReference>
<feature type="transmembrane region" description="Helical" evidence="1">
    <location>
        <begin position="194"/>
        <end position="224"/>
    </location>
</feature>
<dbReference type="EMBL" id="QREG01000001">
    <property type="protein sequence ID" value="REE05768.1"/>
    <property type="molecule type" value="Genomic_DNA"/>
</dbReference>
<evidence type="ECO:0000313" key="3">
    <source>
        <dbReference type="Proteomes" id="UP000256779"/>
    </source>
</evidence>